<dbReference type="AlphaFoldDB" id="A0A6G9YXU9"/>
<evidence type="ECO:0000256" key="1">
    <source>
        <dbReference type="SAM" id="Phobius"/>
    </source>
</evidence>
<proteinExistence type="predicted"/>
<name>A0A6G9YXU9_9NOCA</name>
<keyword evidence="1" id="KW-0812">Transmembrane</keyword>
<protein>
    <submittedName>
        <fullName evidence="2">Uncharacterized protein</fullName>
    </submittedName>
</protein>
<feature type="transmembrane region" description="Helical" evidence="1">
    <location>
        <begin position="26"/>
        <end position="44"/>
    </location>
</feature>
<dbReference type="Proteomes" id="UP000500953">
    <property type="component" value="Chromosome"/>
</dbReference>
<feature type="transmembrane region" description="Helical" evidence="1">
    <location>
        <begin position="381"/>
        <end position="401"/>
    </location>
</feature>
<organism evidence="2 3">
    <name type="scientific">Nocardia terpenica</name>
    <dbReference type="NCBI Taxonomy" id="455432"/>
    <lineage>
        <taxon>Bacteria</taxon>
        <taxon>Bacillati</taxon>
        <taxon>Actinomycetota</taxon>
        <taxon>Actinomycetes</taxon>
        <taxon>Mycobacteriales</taxon>
        <taxon>Nocardiaceae</taxon>
        <taxon>Nocardia</taxon>
    </lineage>
</organism>
<dbReference type="EMBL" id="CP046173">
    <property type="protein sequence ID" value="QIS18022.1"/>
    <property type="molecule type" value="Genomic_DNA"/>
</dbReference>
<evidence type="ECO:0000313" key="3">
    <source>
        <dbReference type="Proteomes" id="UP000500953"/>
    </source>
</evidence>
<keyword evidence="1" id="KW-0472">Membrane</keyword>
<reference evidence="2 3" key="1">
    <citation type="journal article" date="2019" name="ACS Chem. Biol.">
        <title>Identification and Mobilization of a Cryptic Antibiotic Biosynthesis Gene Locus from a Human-Pathogenic Nocardia Isolate.</title>
        <authorList>
            <person name="Herisse M."/>
            <person name="Ishida K."/>
            <person name="Porter J.L."/>
            <person name="Howden B."/>
            <person name="Hertweck C."/>
            <person name="Stinear T.P."/>
            <person name="Pidot S.J."/>
        </authorList>
    </citation>
    <scope>NUCLEOTIDE SEQUENCE [LARGE SCALE GENOMIC DNA]</scope>
    <source>
        <strain evidence="2 3">AUSMDU00012715</strain>
    </source>
</reference>
<sequence>MIGWRGIFLVVYVVICYLFISHPGPLWPIVGLPIALVQVVRFWGVQRRPAKVRPWDQVVGPLVRSREEYCLILRPFGEDGTKIFRFQPKNDAPLDFATVQFINPTMALEQVIARTVEHALGLKAYALVDQSQLLAPPGPVWLRTQGEHDQWKLPVEALIQRAHTIFLVFPPGQEIRDSVKWEIEQITARDLQSRVVIVLPSSPHADANRTARRQLSIAMATFDSFCGDVEDADLTTVERYERELPENVLLVKAVLVKKYDRLIEWMIWQGNEYTKTISEALAITNEELSDLNFRQRYPWALPPLPVGLPLSNPKPSGTRLLVLKAKYGLKGVGILSIVLFGLLVCTLICGSTAMLLVLGNYEMTRSADAIWTKIMKMTFCTAGSVFGFLFGVQLFAVYVKLGWTMMEKLRKQYRSLR</sequence>
<keyword evidence="1" id="KW-1133">Transmembrane helix</keyword>
<evidence type="ECO:0000313" key="2">
    <source>
        <dbReference type="EMBL" id="QIS18022.1"/>
    </source>
</evidence>
<accession>A0A6G9YXU9</accession>
<feature type="transmembrane region" description="Helical" evidence="1">
    <location>
        <begin position="5"/>
        <end position="20"/>
    </location>
</feature>
<dbReference type="RefSeq" id="WP_167485358.1">
    <property type="nucleotide sequence ID" value="NZ_CP046173.1"/>
</dbReference>
<gene>
    <name evidence="2" type="ORF">F6W96_06630</name>
</gene>
<feature type="transmembrane region" description="Helical" evidence="1">
    <location>
        <begin position="334"/>
        <end position="361"/>
    </location>
</feature>